<dbReference type="InterPro" id="IPR012677">
    <property type="entry name" value="Nucleotide-bd_a/b_plait_sf"/>
</dbReference>
<feature type="domain" description="RRM" evidence="1">
    <location>
        <begin position="9"/>
        <end position="51"/>
    </location>
</feature>
<dbReference type="InterPro" id="IPR000504">
    <property type="entry name" value="RRM_dom"/>
</dbReference>
<dbReference type="Proteomes" id="UP001472677">
    <property type="component" value="Unassembled WGS sequence"/>
</dbReference>
<comment type="caution">
    <text evidence="2">The sequence shown here is derived from an EMBL/GenBank/DDBJ whole genome shotgun (WGS) entry which is preliminary data.</text>
</comment>
<gene>
    <name evidence="2" type="ORF">V6N12_057025</name>
</gene>
<accession>A0ABR2DEE3</accession>
<name>A0ABR2DEE3_9ROSI</name>
<dbReference type="SUPFAM" id="SSF54928">
    <property type="entry name" value="RNA-binding domain, RBD"/>
    <property type="match status" value="1"/>
</dbReference>
<dbReference type="InterPro" id="IPR035979">
    <property type="entry name" value="RBD_domain_sf"/>
</dbReference>
<evidence type="ECO:0000259" key="1">
    <source>
        <dbReference type="Pfam" id="PF00076"/>
    </source>
</evidence>
<keyword evidence="3" id="KW-1185">Reference proteome</keyword>
<reference evidence="2 3" key="1">
    <citation type="journal article" date="2024" name="G3 (Bethesda)">
        <title>Genome assembly of Hibiscus sabdariffa L. provides insights into metabolisms of medicinal natural products.</title>
        <authorList>
            <person name="Kim T."/>
        </authorList>
    </citation>
    <scope>NUCLEOTIDE SEQUENCE [LARGE SCALE GENOMIC DNA]</scope>
    <source>
        <strain evidence="2">TK-2024</strain>
        <tissue evidence="2">Old leaves</tissue>
    </source>
</reference>
<dbReference type="Pfam" id="PF00076">
    <property type="entry name" value="RRM_1"/>
    <property type="match status" value="1"/>
</dbReference>
<sequence>MARGGIITLYVGNLPEKLHWCGLRQAFGRHGDLVDAYIAKKLDRQGKLFGFDILLEKKKVVPQSLNQSRAEGIGERNVAIESQKLEEAGKVAVNGNNGGCKKISGFVDNETLWMLGKFLVGTMAKDYSTKEPGDNVVASQNPIQERIRDDILAMGFVRDEAQIEEEFGDFEVGDGELYGCEGKGVTNISPGQKEKEIPNSRATIRKGHKTPNLATLKEKALASSYQNFLMGLGDEVEAIEELVSITEMEQQKSSALGWVKGDETEVLEIVLYG</sequence>
<dbReference type="EMBL" id="JBBPBM010000030">
    <property type="protein sequence ID" value="KAK8535509.1"/>
    <property type="molecule type" value="Genomic_DNA"/>
</dbReference>
<proteinExistence type="predicted"/>
<evidence type="ECO:0000313" key="3">
    <source>
        <dbReference type="Proteomes" id="UP001472677"/>
    </source>
</evidence>
<organism evidence="2 3">
    <name type="scientific">Hibiscus sabdariffa</name>
    <name type="common">roselle</name>
    <dbReference type="NCBI Taxonomy" id="183260"/>
    <lineage>
        <taxon>Eukaryota</taxon>
        <taxon>Viridiplantae</taxon>
        <taxon>Streptophyta</taxon>
        <taxon>Embryophyta</taxon>
        <taxon>Tracheophyta</taxon>
        <taxon>Spermatophyta</taxon>
        <taxon>Magnoliopsida</taxon>
        <taxon>eudicotyledons</taxon>
        <taxon>Gunneridae</taxon>
        <taxon>Pentapetalae</taxon>
        <taxon>rosids</taxon>
        <taxon>malvids</taxon>
        <taxon>Malvales</taxon>
        <taxon>Malvaceae</taxon>
        <taxon>Malvoideae</taxon>
        <taxon>Hibiscus</taxon>
    </lineage>
</organism>
<protein>
    <recommendedName>
        <fullName evidence="1">RRM domain-containing protein</fullName>
    </recommendedName>
</protein>
<evidence type="ECO:0000313" key="2">
    <source>
        <dbReference type="EMBL" id="KAK8535509.1"/>
    </source>
</evidence>
<dbReference type="Gene3D" id="3.30.70.330">
    <property type="match status" value="1"/>
</dbReference>